<dbReference type="Proteomes" id="UP000271320">
    <property type="component" value="Unassembled WGS sequence"/>
</dbReference>
<dbReference type="AlphaFoldDB" id="A0A3R9S2B3"/>
<evidence type="ECO:0000313" key="2">
    <source>
        <dbReference type="EMBL" id="RSO56494.1"/>
    </source>
</evidence>
<feature type="domain" description="Glycosyl transferase family 1" evidence="1">
    <location>
        <begin position="190"/>
        <end position="344"/>
    </location>
</feature>
<evidence type="ECO:0000259" key="1">
    <source>
        <dbReference type="Pfam" id="PF00534"/>
    </source>
</evidence>
<organism evidence="2 3">
    <name type="scientific">Acinetobacter pittii</name>
    <name type="common">Acinetobacter genomosp. 3</name>
    <dbReference type="NCBI Taxonomy" id="48296"/>
    <lineage>
        <taxon>Bacteria</taxon>
        <taxon>Pseudomonadati</taxon>
        <taxon>Pseudomonadota</taxon>
        <taxon>Gammaproteobacteria</taxon>
        <taxon>Moraxellales</taxon>
        <taxon>Moraxellaceae</taxon>
        <taxon>Acinetobacter</taxon>
        <taxon>Acinetobacter calcoaceticus/baumannii complex</taxon>
    </lineage>
</organism>
<name>A0A3R9S2B3_ACIPI</name>
<dbReference type="CDD" id="cd03811">
    <property type="entry name" value="GT4_GT28_WabH-like"/>
    <property type="match status" value="1"/>
</dbReference>
<sequence>MKKKVLFIVNSMRAGGAEKILSDLLERSEYHLNYEIDLLIFDKDGPFLSKIPSDKVKIYNFKKNDNKLKWWILKKLYKYTGIKIFFNKRVKELIKGNYDCIISFVEGIPVFLHNFLISKSKLNLTWVHNDFITNHWTQVLFHKNDESNIYSRMDKIITVSNSALESFNLIYENNVKKQVIYNFVINNQYKLVKKSNIFTLCTIGRLEVIKNFNCLIRALKIVKDQGYIFKCYIIGEGSERQNLLRDIEKLGLCSEVILTGFLMNPAEYLNNSDIFISTSFSESFSLAIAEALVANKPVIASKTIGACELLKNGQYGILFDIDNEKELAERIIDCMVNHNTLTNYQLKSKERAAIFAFENFVQQLQQVLK</sequence>
<evidence type="ECO:0000313" key="3">
    <source>
        <dbReference type="Proteomes" id="UP000271320"/>
    </source>
</evidence>
<dbReference type="GO" id="GO:1901135">
    <property type="term" value="P:carbohydrate derivative metabolic process"/>
    <property type="evidence" value="ECO:0007669"/>
    <property type="project" value="UniProtKB-ARBA"/>
</dbReference>
<dbReference type="PANTHER" id="PTHR12526:SF630">
    <property type="entry name" value="GLYCOSYLTRANSFERASE"/>
    <property type="match status" value="1"/>
</dbReference>
<gene>
    <name evidence="2" type="ORF">EA752_16420</name>
</gene>
<dbReference type="SUPFAM" id="SSF53756">
    <property type="entry name" value="UDP-Glycosyltransferase/glycogen phosphorylase"/>
    <property type="match status" value="1"/>
</dbReference>
<dbReference type="Pfam" id="PF00534">
    <property type="entry name" value="Glycos_transf_1"/>
    <property type="match status" value="1"/>
</dbReference>
<accession>A0A3R9S2B3</accession>
<dbReference type="InterPro" id="IPR001296">
    <property type="entry name" value="Glyco_trans_1"/>
</dbReference>
<reference evidence="2 3" key="1">
    <citation type="submission" date="2018-10" db="EMBL/GenBank/DDBJ databases">
        <title>GWAS and RNA-Seq identify cryptic mechanisms of antimicrobial resistance in Acinetobacter baumannii.</title>
        <authorList>
            <person name="Sahl J.W."/>
        </authorList>
    </citation>
    <scope>NUCLEOTIDE SEQUENCE [LARGE SCALE GENOMIC DNA]</scope>
    <source>
        <strain evidence="2 3">TG41884</strain>
    </source>
</reference>
<dbReference type="GO" id="GO:0016757">
    <property type="term" value="F:glycosyltransferase activity"/>
    <property type="evidence" value="ECO:0007669"/>
    <property type="project" value="InterPro"/>
</dbReference>
<dbReference type="EMBL" id="RFEW01000016">
    <property type="protein sequence ID" value="RSO56494.1"/>
    <property type="molecule type" value="Genomic_DNA"/>
</dbReference>
<proteinExistence type="predicted"/>
<protein>
    <submittedName>
        <fullName evidence="2">Glycosyltransferase</fullName>
    </submittedName>
</protein>
<comment type="caution">
    <text evidence="2">The sequence shown here is derived from an EMBL/GenBank/DDBJ whole genome shotgun (WGS) entry which is preliminary data.</text>
</comment>
<dbReference type="PANTHER" id="PTHR12526">
    <property type="entry name" value="GLYCOSYLTRANSFERASE"/>
    <property type="match status" value="1"/>
</dbReference>
<dbReference type="Gene3D" id="3.40.50.2000">
    <property type="entry name" value="Glycogen Phosphorylase B"/>
    <property type="match status" value="2"/>
</dbReference>
<dbReference type="RefSeq" id="WP_017387452.1">
    <property type="nucleotide sequence ID" value="NZ_CP118933.1"/>
</dbReference>